<gene>
    <name evidence="1" type="ORF">SI8410_18021212</name>
</gene>
<dbReference type="OrthoDB" id="120976at2759"/>
<protein>
    <submittedName>
        <fullName evidence="1">Uncharacterized protein</fullName>
    </submittedName>
</protein>
<name>A0A7I8LMR5_SPIIN</name>
<dbReference type="PANTHER" id="PTHR47818">
    <property type="entry name" value="RNI-LIKE SUPERFAMILY PROTEIN"/>
    <property type="match status" value="1"/>
</dbReference>
<keyword evidence="2" id="KW-1185">Reference proteome</keyword>
<evidence type="ECO:0000313" key="1">
    <source>
        <dbReference type="EMBL" id="CAA7410534.1"/>
    </source>
</evidence>
<dbReference type="PANTHER" id="PTHR47818:SF2">
    <property type="entry name" value="F-BOX DOMAIN-CONTAINING PROTEIN"/>
    <property type="match status" value="1"/>
</dbReference>
<dbReference type="Proteomes" id="UP000663760">
    <property type="component" value="Chromosome 18"/>
</dbReference>
<dbReference type="AlphaFoldDB" id="A0A7I8LMR5"/>
<sequence length="158" mass="18310">MSQSLNFWTMLFFHSLPQLPRFNHLQDVFDLPSDLFDGLLMQLSPLALEKLQAALSVNDTCGSAVNGMGDGKKRGRYDDLNRAWELLFKLRWPENNKKILQISHVRVQDRMESLENKHSTDWQQRYWESHLQECLDEASEKALLPAFDGCIKEIKASS</sequence>
<dbReference type="EMBL" id="LR746281">
    <property type="protein sequence ID" value="CAA7410534.1"/>
    <property type="molecule type" value="Genomic_DNA"/>
</dbReference>
<organism evidence="1 2">
    <name type="scientific">Spirodela intermedia</name>
    <name type="common">Intermediate duckweed</name>
    <dbReference type="NCBI Taxonomy" id="51605"/>
    <lineage>
        <taxon>Eukaryota</taxon>
        <taxon>Viridiplantae</taxon>
        <taxon>Streptophyta</taxon>
        <taxon>Embryophyta</taxon>
        <taxon>Tracheophyta</taxon>
        <taxon>Spermatophyta</taxon>
        <taxon>Magnoliopsida</taxon>
        <taxon>Liliopsida</taxon>
        <taxon>Araceae</taxon>
        <taxon>Lemnoideae</taxon>
        <taxon>Spirodela</taxon>
    </lineage>
</organism>
<evidence type="ECO:0000313" key="2">
    <source>
        <dbReference type="Proteomes" id="UP000663760"/>
    </source>
</evidence>
<reference evidence="1" key="1">
    <citation type="submission" date="2020-02" db="EMBL/GenBank/DDBJ databases">
        <authorList>
            <person name="Scholz U."/>
            <person name="Mascher M."/>
            <person name="Fiebig A."/>
        </authorList>
    </citation>
    <scope>NUCLEOTIDE SEQUENCE</scope>
</reference>
<accession>A0A7I8LMR5</accession>
<proteinExistence type="predicted"/>